<gene>
    <name evidence="2" type="ORF">GUJ93_ZPchr0001g33057</name>
</gene>
<evidence type="ECO:0000313" key="3">
    <source>
        <dbReference type="Proteomes" id="UP000729402"/>
    </source>
</evidence>
<dbReference type="Proteomes" id="UP000729402">
    <property type="component" value="Unassembled WGS sequence"/>
</dbReference>
<evidence type="ECO:0000256" key="1">
    <source>
        <dbReference type="SAM" id="MobiDB-lite"/>
    </source>
</evidence>
<dbReference type="EMBL" id="JAAALK010000288">
    <property type="protein sequence ID" value="KAG8053939.1"/>
    <property type="molecule type" value="Genomic_DNA"/>
</dbReference>
<accession>A0A8J5RUX7</accession>
<sequence length="74" mass="8493">MWSSDSKSLRSEQELAFGRTTADTMTIPPPLPPPPLALPRLNLHFSTTATAARPHQCDQRRRCGWCSSRKRWWT</sequence>
<evidence type="ECO:0000313" key="2">
    <source>
        <dbReference type="EMBL" id="KAG8053939.1"/>
    </source>
</evidence>
<feature type="region of interest" description="Disordered" evidence="1">
    <location>
        <begin position="1"/>
        <end position="35"/>
    </location>
</feature>
<reference evidence="2" key="2">
    <citation type="submission" date="2021-02" db="EMBL/GenBank/DDBJ databases">
        <authorList>
            <person name="Kimball J.A."/>
            <person name="Haas M.W."/>
            <person name="Macchietto M."/>
            <person name="Kono T."/>
            <person name="Duquette J."/>
            <person name="Shao M."/>
        </authorList>
    </citation>
    <scope>NUCLEOTIDE SEQUENCE</scope>
    <source>
        <tissue evidence="2">Fresh leaf tissue</tissue>
    </source>
</reference>
<dbReference type="AlphaFoldDB" id="A0A8J5RUX7"/>
<protein>
    <submittedName>
        <fullName evidence="2">Uncharacterized protein</fullName>
    </submittedName>
</protein>
<organism evidence="2 3">
    <name type="scientific">Zizania palustris</name>
    <name type="common">Northern wild rice</name>
    <dbReference type="NCBI Taxonomy" id="103762"/>
    <lineage>
        <taxon>Eukaryota</taxon>
        <taxon>Viridiplantae</taxon>
        <taxon>Streptophyta</taxon>
        <taxon>Embryophyta</taxon>
        <taxon>Tracheophyta</taxon>
        <taxon>Spermatophyta</taxon>
        <taxon>Magnoliopsida</taxon>
        <taxon>Liliopsida</taxon>
        <taxon>Poales</taxon>
        <taxon>Poaceae</taxon>
        <taxon>BOP clade</taxon>
        <taxon>Oryzoideae</taxon>
        <taxon>Oryzeae</taxon>
        <taxon>Zizaniinae</taxon>
        <taxon>Zizania</taxon>
    </lineage>
</organism>
<proteinExistence type="predicted"/>
<comment type="caution">
    <text evidence="2">The sequence shown here is derived from an EMBL/GenBank/DDBJ whole genome shotgun (WGS) entry which is preliminary data.</text>
</comment>
<keyword evidence="3" id="KW-1185">Reference proteome</keyword>
<name>A0A8J5RUX7_ZIZPA</name>
<reference evidence="2" key="1">
    <citation type="journal article" date="2021" name="bioRxiv">
        <title>Whole Genome Assembly and Annotation of Northern Wild Rice, Zizania palustris L., Supports a Whole Genome Duplication in the Zizania Genus.</title>
        <authorList>
            <person name="Haas M."/>
            <person name="Kono T."/>
            <person name="Macchietto M."/>
            <person name="Millas R."/>
            <person name="McGilp L."/>
            <person name="Shao M."/>
            <person name="Duquette J."/>
            <person name="Hirsch C.N."/>
            <person name="Kimball J."/>
        </authorList>
    </citation>
    <scope>NUCLEOTIDE SEQUENCE</scope>
    <source>
        <tissue evidence="2">Fresh leaf tissue</tissue>
    </source>
</reference>